<evidence type="ECO:0000256" key="4">
    <source>
        <dbReference type="ARBA" id="ARBA00022989"/>
    </source>
</evidence>
<evidence type="ECO:0000256" key="6">
    <source>
        <dbReference type="SAM" id="Phobius"/>
    </source>
</evidence>
<comment type="similarity">
    <text evidence="2">Belongs to the TspO/BZRP family.</text>
</comment>
<sequence length="155" mass="17304">MLSFITIVLVIYGLFLISGILFPNDPQWYATVKVPSWAPSGQLIGMVWAFLYACIAVSIAIVYTRTSGFTDIGIGWIAAVTSNYLFNQAYPFFLFKVKNLELAFLDSFAVAATACSLIIMTVPYSKFAAWLLVPYLVWSCFATLLSWVIIQLNRS</sequence>
<dbReference type="RefSeq" id="WP_157336043.1">
    <property type="nucleotide sequence ID" value="NZ_RHLK01000006.1"/>
</dbReference>
<keyword evidence="3 6" id="KW-0812">Transmembrane</keyword>
<comment type="caution">
    <text evidence="7">The sequence shown here is derived from an EMBL/GenBank/DDBJ whole genome shotgun (WGS) entry which is preliminary data.</text>
</comment>
<dbReference type="OrthoDB" id="9795496at2"/>
<evidence type="ECO:0000256" key="5">
    <source>
        <dbReference type="ARBA" id="ARBA00023136"/>
    </source>
</evidence>
<feature type="transmembrane region" description="Helical" evidence="6">
    <location>
        <begin position="75"/>
        <end position="95"/>
    </location>
</feature>
<dbReference type="PANTHER" id="PTHR10057">
    <property type="entry name" value="PERIPHERAL-TYPE BENZODIAZEPINE RECEPTOR"/>
    <property type="match status" value="1"/>
</dbReference>
<feature type="transmembrane region" description="Helical" evidence="6">
    <location>
        <begin position="102"/>
        <end position="122"/>
    </location>
</feature>
<evidence type="ECO:0000256" key="1">
    <source>
        <dbReference type="ARBA" id="ARBA00004141"/>
    </source>
</evidence>
<keyword evidence="5 6" id="KW-0472">Membrane</keyword>
<evidence type="ECO:0000313" key="7">
    <source>
        <dbReference type="EMBL" id="MVP00401.1"/>
    </source>
</evidence>
<dbReference type="CDD" id="cd15904">
    <property type="entry name" value="TSPO_MBR"/>
    <property type="match status" value="1"/>
</dbReference>
<organism evidence="7 8">
    <name type="scientific">Paenibacillus lutrae</name>
    <dbReference type="NCBI Taxonomy" id="2078573"/>
    <lineage>
        <taxon>Bacteria</taxon>
        <taxon>Bacillati</taxon>
        <taxon>Bacillota</taxon>
        <taxon>Bacilli</taxon>
        <taxon>Bacillales</taxon>
        <taxon>Paenibacillaceae</taxon>
        <taxon>Paenibacillus</taxon>
    </lineage>
</organism>
<dbReference type="Gene3D" id="1.20.1260.100">
    <property type="entry name" value="TspO/MBR protein"/>
    <property type="match status" value="1"/>
</dbReference>
<feature type="transmembrane region" description="Helical" evidence="6">
    <location>
        <begin position="6"/>
        <end position="22"/>
    </location>
</feature>
<dbReference type="AlphaFoldDB" id="A0A7X3FIQ9"/>
<evidence type="ECO:0000256" key="2">
    <source>
        <dbReference type="ARBA" id="ARBA00007524"/>
    </source>
</evidence>
<keyword evidence="8" id="KW-1185">Reference proteome</keyword>
<dbReference type="GO" id="GO:0016020">
    <property type="term" value="C:membrane"/>
    <property type="evidence" value="ECO:0007669"/>
    <property type="project" value="UniProtKB-SubCell"/>
</dbReference>
<dbReference type="GO" id="GO:0033013">
    <property type="term" value="P:tetrapyrrole metabolic process"/>
    <property type="evidence" value="ECO:0007669"/>
    <property type="project" value="UniProtKB-ARBA"/>
</dbReference>
<evidence type="ECO:0000313" key="8">
    <source>
        <dbReference type="Proteomes" id="UP000490800"/>
    </source>
</evidence>
<dbReference type="Pfam" id="PF03073">
    <property type="entry name" value="TspO_MBR"/>
    <property type="match status" value="1"/>
</dbReference>
<keyword evidence="4 6" id="KW-1133">Transmembrane helix</keyword>
<feature type="transmembrane region" description="Helical" evidence="6">
    <location>
        <begin position="128"/>
        <end position="150"/>
    </location>
</feature>
<dbReference type="InterPro" id="IPR038330">
    <property type="entry name" value="TspO/MBR-related_sf"/>
</dbReference>
<reference evidence="7 8" key="1">
    <citation type="journal article" date="2019" name="Microorganisms">
        <title>Paenibacillus lutrae sp. nov., A Chitinolytic Species Isolated from A River Otter in Castril Natural Park, Granada, Spain.</title>
        <authorList>
            <person name="Rodriguez M."/>
            <person name="Reina J.C."/>
            <person name="Bejar V."/>
            <person name="Llamas I."/>
        </authorList>
    </citation>
    <scope>NUCLEOTIDE SEQUENCE [LARGE SCALE GENOMIC DNA]</scope>
    <source>
        <strain evidence="7 8">N10</strain>
    </source>
</reference>
<dbReference type="FunFam" id="1.20.1260.100:FF:000001">
    <property type="entry name" value="translocator protein 2"/>
    <property type="match status" value="1"/>
</dbReference>
<dbReference type="EMBL" id="RHLK01000006">
    <property type="protein sequence ID" value="MVP00401.1"/>
    <property type="molecule type" value="Genomic_DNA"/>
</dbReference>
<dbReference type="Proteomes" id="UP000490800">
    <property type="component" value="Unassembled WGS sequence"/>
</dbReference>
<proteinExistence type="inferred from homology"/>
<dbReference type="PIRSF" id="PIRSF005859">
    <property type="entry name" value="PBR"/>
    <property type="match status" value="1"/>
</dbReference>
<accession>A0A7X3FIQ9</accession>
<comment type="subcellular location">
    <subcellularLocation>
        <location evidence="1">Membrane</location>
        <topology evidence="1">Multi-pass membrane protein</topology>
    </subcellularLocation>
</comment>
<protein>
    <submittedName>
        <fullName evidence="7">TspO protein</fullName>
    </submittedName>
</protein>
<name>A0A7X3FIQ9_9BACL</name>
<evidence type="ECO:0000256" key="3">
    <source>
        <dbReference type="ARBA" id="ARBA00022692"/>
    </source>
</evidence>
<feature type="transmembrane region" description="Helical" evidence="6">
    <location>
        <begin position="43"/>
        <end position="63"/>
    </location>
</feature>
<dbReference type="InterPro" id="IPR004307">
    <property type="entry name" value="TspO_MBR"/>
</dbReference>
<dbReference type="PANTHER" id="PTHR10057:SF0">
    <property type="entry name" value="TRANSLOCATOR PROTEIN"/>
    <property type="match status" value="1"/>
</dbReference>
<gene>
    <name evidence="7" type="ORF">EDM21_12845</name>
</gene>